<dbReference type="InterPro" id="IPR005550">
    <property type="entry name" value="Kinetochore_Ndc80"/>
</dbReference>
<comment type="subcellular location">
    <subcellularLocation>
        <location evidence="10">Chromosome</location>
        <location evidence="10">Centromere</location>
        <location evidence="10">Kinetochore</location>
    </subcellularLocation>
    <subcellularLocation>
        <location evidence="10">Nucleus</location>
    </subcellularLocation>
</comment>
<dbReference type="InterPro" id="IPR055260">
    <property type="entry name" value="Ndc80_CH"/>
</dbReference>
<feature type="domain" description="DUF5595" evidence="14">
    <location>
        <begin position="251"/>
        <end position="313"/>
    </location>
</feature>
<dbReference type="PANTHER" id="PTHR10643">
    <property type="entry name" value="KINETOCHORE PROTEIN NDC80"/>
    <property type="match status" value="1"/>
</dbReference>
<comment type="caution">
    <text evidence="15">The sequence shown here is derived from an EMBL/GenBank/DDBJ whole genome shotgun (WGS) entry which is preliminary data.</text>
</comment>
<evidence type="ECO:0000256" key="4">
    <source>
        <dbReference type="ARBA" id="ARBA00022776"/>
    </source>
</evidence>
<evidence type="ECO:0000259" key="14">
    <source>
        <dbReference type="Pfam" id="PF18077"/>
    </source>
</evidence>
<evidence type="ECO:0000256" key="10">
    <source>
        <dbReference type="RuleBase" id="RU368072"/>
    </source>
</evidence>
<name>A0A8H7S3E9_9FUNG</name>
<dbReference type="Gene3D" id="1.10.418.30">
    <property type="entry name" value="Ncd80 complex, Ncd80 subunit"/>
    <property type="match status" value="1"/>
</dbReference>
<accession>A0A8H7S3E9</accession>
<keyword evidence="8 10" id="KW-0131">Cell cycle</keyword>
<dbReference type="EMBL" id="JAEPRB010000074">
    <property type="protein sequence ID" value="KAG2222824.1"/>
    <property type="molecule type" value="Genomic_DNA"/>
</dbReference>
<dbReference type="GO" id="GO:0031262">
    <property type="term" value="C:Ndc80 complex"/>
    <property type="evidence" value="ECO:0007669"/>
    <property type="project" value="UniProtKB-UniRule"/>
</dbReference>
<comment type="similarity">
    <text evidence="1 10">Belongs to the NDC80/HEC1 family.</text>
</comment>
<evidence type="ECO:0000259" key="13">
    <source>
        <dbReference type="Pfam" id="PF03801"/>
    </source>
</evidence>
<dbReference type="Proteomes" id="UP000646827">
    <property type="component" value="Unassembled WGS sequence"/>
</dbReference>
<feature type="domain" description="Kinetochore protein Ndc80 CH" evidence="13">
    <location>
        <begin position="91"/>
        <end position="227"/>
    </location>
</feature>
<evidence type="ECO:0000256" key="7">
    <source>
        <dbReference type="ARBA" id="ARBA00023242"/>
    </source>
</evidence>
<dbReference type="Gene3D" id="6.10.250.1950">
    <property type="match status" value="1"/>
</dbReference>
<evidence type="ECO:0000313" key="16">
    <source>
        <dbReference type="Proteomes" id="UP000646827"/>
    </source>
</evidence>
<feature type="coiled-coil region" evidence="11">
    <location>
        <begin position="505"/>
        <end position="532"/>
    </location>
</feature>
<evidence type="ECO:0000256" key="11">
    <source>
        <dbReference type="SAM" id="Coils"/>
    </source>
</evidence>
<dbReference type="Pfam" id="PF18077">
    <property type="entry name" value="DUF5595"/>
    <property type="match status" value="1"/>
</dbReference>
<keyword evidence="7 10" id="KW-0539">Nucleus</keyword>
<dbReference type="OrthoDB" id="7459479at2759"/>
<evidence type="ECO:0000256" key="2">
    <source>
        <dbReference type="ARBA" id="ARBA00022454"/>
    </source>
</evidence>
<evidence type="ECO:0000256" key="9">
    <source>
        <dbReference type="ARBA" id="ARBA00023328"/>
    </source>
</evidence>
<evidence type="ECO:0000256" key="1">
    <source>
        <dbReference type="ARBA" id="ARBA00007050"/>
    </source>
</evidence>
<evidence type="ECO:0000256" key="8">
    <source>
        <dbReference type="ARBA" id="ARBA00023306"/>
    </source>
</evidence>
<protein>
    <recommendedName>
        <fullName evidence="10">Kinetochore protein NDC80</fullName>
    </recommendedName>
</protein>
<dbReference type="InterPro" id="IPR040967">
    <property type="entry name" value="DUF5595"/>
</dbReference>
<evidence type="ECO:0000256" key="5">
    <source>
        <dbReference type="ARBA" id="ARBA00022838"/>
    </source>
</evidence>
<feature type="region of interest" description="Disordered" evidence="12">
    <location>
        <begin position="1"/>
        <end position="119"/>
    </location>
</feature>
<feature type="coiled-coil region" evidence="11">
    <location>
        <begin position="558"/>
        <end position="617"/>
    </location>
</feature>
<dbReference type="Pfam" id="PF03801">
    <property type="entry name" value="Ndc80_HEC"/>
    <property type="match status" value="1"/>
</dbReference>
<dbReference type="AlphaFoldDB" id="A0A8H7S3E9"/>
<feature type="coiled-coil region" evidence="11">
    <location>
        <begin position="271"/>
        <end position="298"/>
    </location>
</feature>
<feature type="coiled-coil region" evidence="11">
    <location>
        <begin position="334"/>
        <end position="455"/>
    </location>
</feature>
<proteinExistence type="inferred from homology"/>
<comment type="subunit">
    <text evidence="10">Component of the NDC80 complex.</text>
</comment>
<feature type="compositionally biased region" description="Low complexity" evidence="12">
    <location>
        <begin position="7"/>
        <end position="20"/>
    </location>
</feature>
<reference evidence="15 16" key="1">
    <citation type="submission" date="2020-12" db="EMBL/GenBank/DDBJ databases">
        <title>Metabolic potential, ecology and presence of endohyphal bacteria is reflected in genomic diversity of Mucoromycotina.</title>
        <authorList>
            <person name="Muszewska A."/>
            <person name="Okrasinska A."/>
            <person name="Steczkiewicz K."/>
            <person name="Drgas O."/>
            <person name="Orlowska M."/>
            <person name="Perlinska-Lenart U."/>
            <person name="Aleksandrzak-Piekarczyk T."/>
            <person name="Szatraj K."/>
            <person name="Zielenkiewicz U."/>
            <person name="Pilsyk S."/>
            <person name="Malc E."/>
            <person name="Mieczkowski P."/>
            <person name="Kruszewska J.S."/>
            <person name="Biernat P."/>
            <person name="Pawlowska J."/>
        </authorList>
    </citation>
    <scope>NUCLEOTIDE SEQUENCE [LARGE SCALE GENOMIC DNA]</scope>
    <source>
        <strain evidence="15 16">CBS 142.35</strain>
    </source>
</reference>
<dbReference type="GO" id="GO:0051301">
    <property type="term" value="P:cell division"/>
    <property type="evidence" value="ECO:0007669"/>
    <property type="project" value="UniProtKB-UniRule"/>
</dbReference>
<evidence type="ECO:0000313" key="15">
    <source>
        <dbReference type="EMBL" id="KAG2222824.1"/>
    </source>
</evidence>
<keyword evidence="5 10" id="KW-0995">Kinetochore</keyword>
<keyword evidence="6 11" id="KW-0175">Coiled coil</keyword>
<dbReference type="GO" id="GO:0051315">
    <property type="term" value="P:attachment of mitotic spindle microtubules to kinetochore"/>
    <property type="evidence" value="ECO:0007669"/>
    <property type="project" value="UniProtKB-UniRule"/>
</dbReference>
<organism evidence="15 16">
    <name type="scientific">Circinella minor</name>
    <dbReference type="NCBI Taxonomy" id="1195481"/>
    <lineage>
        <taxon>Eukaryota</taxon>
        <taxon>Fungi</taxon>
        <taxon>Fungi incertae sedis</taxon>
        <taxon>Mucoromycota</taxon>
        <taxon>Mucoromycotina</taxon>
        <taxon>Mucoromycetes</taxon>
        <taxon>Mucorales</taxon>
        <taxon>Lichtheimiaceae</taxon>
        <taxon>Circinella</taxon>
    </lineage>
</organism>
<keyword evidence="9 10" id="KW-0137">Centromere</keyword>
<evidence type="ECO:0000256" key="6">
    <source>
        <dbReference type="ARBA" id="ARBA00023054"/>
    </source>
</evidence>
<dbReference type="PANTHER" id="PTHR10643:SF2">
    <property type="entry name" value="KINETOCHORE PROTEIN NDC80 HOMOLOG"/>
    <property type="match status" value="1"/>
</dbReference>
<keyword evidence="3 10" id="KW-0132">Cell division</keyword>
<evidence type="ECO:0000256" key="3">
    <source>
        <dbReference type="ARBA" id="ARBA00022618"/>
    </source>
</evidence>
<gene>
    <name evidence="15" type="ORF">INT45_011634</name>
</gene>
<keyword evidence="16" id="KW-1185">Reference proteome</keyword>
<keyword evidence="4 10" id="KW-0498">Mitosis</keyword>
<dbReference type="GO" id="GO:0005634">
    <property type="term" value="C:nucleus"/>
    <property type="evidence" value="ECO:0007669"/>
    <property type="project" value="UniProtKB-SubCell"/>
</dbReference>
<dbReference type="InterPro" id="IPR038273">
    <property type="entry name" value="Ndc80_sf"/>
</dbReference>
<keyword evidence="2 10" id="KW-0158">Chromosome</keyword>
<sequence length="642" mass="74860">MDRRNYGSGSSRIPRGGSKRAPPPSAGGPSKMSRLTTTQHRRTQVLGPRRATQPTDNNIRSTILNENAVASQVSGSSLFERNQSSVPTSGRSSILNRPSFVATSTDRPPPPRSAMDNRPIRDPEFQRASIRSIVQYLSDHGYGPITTAALRNLENRTFQQVFKFLHLHVTPDYIYPERFQDVFIDILKAFKYPRTDTLSPRALFSVAAPHSYPSFLAVLSWMVEMCKDFDAITDHYKDKQGDEEDDDRTEDTNILFYDYSVATYRAFLHGANEFNEYNEKLRRLLDDLKIKYVEQSKKVSQANEILQAQWDELKSKPVSLIDLINMKEKCLEKRARMEKDMTKFEEYNNEMRKKVAKYTESIAKTEREAKELEGQCKRTEKEYTEIEEKFKSLNTSLEEIDRLYQKQTDLEKENANAQQLIQKLTKEQSIAENELSKLLSKVDRHTKEYNEQLNELDITYTKEGKSLQLKFFPKASSLDKMISIDLKRIAIPYLEKIKQEADTAFNQETERMTELHKQLSNLTEQITERQSNVILLKENLDKATRAYEVERQRFFGEQQEALEDLARKEQEMKKMKRDAKEKLYNYEKMEQELKLKLSELNGKVESQERLLMEAVAERITKSQVLRQEVENLSKQFKKDLDF</sequence>
<feature type="compositionally biased region" description="Polar residues" evidence="12">
    <location>
        <begin position="52"/>
        <end position="106"/>
    </location>
</feature>
<evidence type="ECO:0000256" key="12">
    <source>
        <dbReference type="SAM" id="MobiDB-lite"/>
    </source>
</evidence>
<comment type="function">
    <text evidence="10">Acts as a component of the essential kinetochore-associated NDC80 complex, which is required for chromosome segregation and spindle checkpoint activity.</text>
</comment>